<evidence type="ECO:0000313" key="3">
    <source>
        <dbReference type="Proteomes" id="UP000315295"/>
    </source>
</evidence>
<keyword evidence="3" id="KW-1185">Reference proteome</keyword>
<reference evidence="2 3" key="1">
    <citation type="journal article" date="2019" name="G3 (Bethesda)">
        <title>Sequencing of a Wild Apple (Malus baccata) Genome Unravels the Differences Between Cultivated and Wild Apple Species Regarding Disease Resistance and Cold Tolerance.</title>
        <authorList>
            <person name="Chen X."/>
        </authorList>
    </citation>
    <scope>NUCLEOTIDE SEQUENCE [LARGE SCALE GENOMIC DNA]</scope>
    <source>
        <strain evidence="3">cv. Shandingzi</strain>
        <tissue evidence="2">Leaves</tissue>
    </source>
</reference>
<feature type="region of interest" description="Disordered" evidence="1">
    <location>
        <begin position="31"/>
        <end position="68"/>
    </location>
</feature>
<name>A0A540MZX5_MALBA</name>
<accession>A0A540MZX5</accession>
<feature type="compositionally biased region" description="Basic and acidic residues" evidence="1">
    <location>
        <begin position="52"/>
        <end position="68"/>
    </location>
</feature>
<dbReference type="AlphaFoldDB" id="A0A540MZX5"/>
<feature type="compositionally biased region" description="Polar residues" evidence="1">
    <location>
        <begin position="36"/>
        <end position="51"/>
    </location>
</feature>
<evidence type="ECO:0000313" key="2">
    <source>
        <dbReference type="EMBL" id="TQE04361.1"/>
    </source>
</evidence>
<gene>
    <name evidence="2" type="ORF">C1H46_009980</name>
</gene>
<evidence type="ECO:0000256" key="1">
    <source>
        <dbReference type="SAM" id="MobiDB-lite"/>
    </source>
</evidence>
<organism evidence="2 3">
    <name type="scientific">Malus baccata</name>
    <name type="common">Siberian crab apple</name>
    <name type="synonym">Pyrus baccata</name>
    <dbReference type="NCBI Taxonomy" id="106549"/>
    <lineage>
        <taxon>Eukaryota</taxon>
        <taxon>Viridiplantae</taxon>
        <taxon>Streptophyta</taxon>
        <taxon>Embryophyta</taxon>
        <taxon>Tracheophyta</taxon>
        <taxon>Spermatophyta</taxon>
        <taxon>Magnoliopsida</taxon>
        <taxon>eudicotyledons</taxon>
        <taxon>Gunneridae</taxon>
        <taxon>Pentapetalae</taxon>
        <taxon>rosids</taxon>
        <taxon>fabids</taxon>
        <taxon>Rosales</taxon>
        <taxon>Rosaceae</taxon>
        <taxon>Amygdaloideae</taxon>
        <taxon>Maleae</taxon>
        <taxon>Malus</taxon>
    </lineage>
</organism>
<sequence>MAANKMGRQRDEVRTGYQEIVARQLQIPGIKAGPNTLESLSGSSPANCQDQNHGREVEMKEEKAAVGW</sequence>
<proteinExistence type="predicted"/>
<protein>
    <submittedName>
        <fullName evidence="2">Uncharacterized protein</fullName>
    </submittedName>
</protein>
<dbReference type="Proteomes" id="UP000315295">
    <property type="component" value="Unassembled WGS sequence"/>
</dbReference>
<comment type="caution">
    <text evidence="2">The sequence shown here is derived from an EMBL/GenBank/DDBJ whole genome shotgun (WGS) entry which is preliminary data.</text>
</comment>
<dbReference type="EMBL" id="VIEB01000141">
    <property type="protein sequence ID" value="TQE04361.1"/>
    <property type="molecule type" value="Genomic_DNA"/>
</dbReference>